<dbReference type="AlphaFoldDB" id="A0A7W6BIF4"/>
<dbReference type="EMBL" id="JACIDT010000012">
    <property type="protein sequence ID" value="MBB3927498.1"/>
    <property type="molecule type" value="Genomic_DNA"/>
</dbReference>
<keyword evidence="3" id="KW-1185">Reference proteome</keyword>
<dbReference type="PROSITE" id="PS51318">
    <property type="entry name" value="TAT"/>
    <property type="match status" value="1"/>
</dbReference>
<feature type="compositionally biased region" description="Basic and acidic residues" evidence="1">
    <location>
        <begin position="1"/>
        <end position="16"/>
    </location>
</feature>
<proteinExistence type="predicted"/>
<sequence>MDERKEQDQGAGRDGDCEAQGVPGAGPSAGNARRRLLLGGGLAAASAVVSIRPALANTAASVLNCQIPVPDPAKGMGQMIAPDGKLVPKGTKGAFPASSKPFTGEEVKAALRGGRSLPGTSYEQNRAYLNYIRRLQNGTSGFTCYASLQMPR</sequence>
<dbReference type="InterPro" id="IPR006311">
    <property type="entry name" value="TAT_signal"/>
</dbReference>
<evidence type="ECO:0000313" key="2">
    <source>
        <dbReference type="EMBL" id="MBB3927498.1"/>
    </source>
</evidence>
<protein>
    <submittedName>
        <fullName evidence="2">Uncharacterized protein</fullName>
    </submittedName>
</protein>
<gene>
    <name evidence="2" type="ORF">GGR43_003229</name>
</gene>
<dbReference type="Proteomes" id="UP000571950">
    <property type="component" value="Unassembled WGS sequence"/>
</dbReference>
<accession>A0A7W6BIF4</accession>
<evidence type="ECO:0000313" key="3">
    <source>
        <dbReference type="Proteomes" id="UP000571950"/>
    </source>
</evidence>
<comment type="caution">
    <text evidence="2">The sequence shown here is derived from an EMBL/GenBank/DDBJ whole genome shotgun (WGS) entry which is preliminary data.</text>
</comment>
<reference evidence="2 3" key="1">
    <citation type="submission" date="2020-08" db="EMBL/GenBank/DDBJ databases">
        <title>Genomic Encyclopedia of Type Strains, Phase IV (KMG-IV): sequencing the most valuable type-strain genomes for metagenomic binning, comparative biology and taxonomic classification.</title>
        <authorList>
            <person name="Goeker M."/>
        </authorList>
    </citation>
    <scope>NUCLEOTIDE SEQUENCE [LARGE SCALE GENOMIC DNA]</scope>
    <source>
        <strain evidence="2 3">DSM 26189</strain>
    </source>
</reference>
<name>A0A7W6BIF4_9SPHN</name>
<feature type="region of interest" description="Disordered" evidence="1">
    <location>
        <begin position="1"/>
        <end position="30"/>
    </location>
</feature>
<organism evidence="2 3">
    <name type="scientific">Sphingobium jiangsuense</name>
    <dbReference type="NCBI Taxonomy" id="870476"/>
    <lineage>
        <taxon>Bacteria</taxon>
        <taxon>Pseudomonadati</taxon>
        <taxon>Pseudomonadota</taxon>
        <taxon>Alphaproteobacteria</taxon>
        <taxon>Sphingomonadales</taxon>
        <taxon>Sphingomonadaceae</taxon>
        <taxon>Sphingobium</taxon>
    </lineage>
</organism>
<evidence type="ECO:0000256" key="1">
    <source>
        <dbReference type="SAM" id="MobiDB-lite"/>
    </source>
</evidence>